<dbReference type="Proteomes" id="UP000198345">
    <property type="component" value="Unassembled WGS sequence"/>
</dbReference>
<evidence type="ECO:0000313" key="4">
    <source>
        <dbReference type="EMBL" id="OXA94907.1"/>
    </source>
</evidence>
<proteinExistence type="predicted"/>
<dbReference type="RefSeq" id="WP_089048570.1">
    <property type="nucleotide sequence ID" value="NZ_FXTV01000002.1"/>
</dbReference>
<reference evidence="4 5" key="1">
    <citation type="submission" date="2016-11" db="EMBL/GenBank/DDBJ databases">
        <title>Whole genomes of Flavobacteriaceae.</title>
        <authorList>
            <person name="Stine C."/>
            <person name="Li C."/>
            <person name="Tadesse D."/>
        </authorList>
    </citation>
    <scope>NUCLEOTIDE SEQUENCE [LARGE SCALE GENOMIC DNA]</scope>
    <source>
        <strain evidence="4 5">DSM 18292</strain>
    </source>
</reference>
<gene>
    <name evidence="4" type="ORF">B0A66_04075</name>
</gene>
<dbReference type="AlphaFoldDB" id="A0A226HKU8"/>
<organism evidence="4 5">
    <name type="scientific">Flavobacterium hercynium</name>
    <dbReference type="NCBI Taxonomy" id="387094"/>
    <lineage>
        <taxon>Bacteria</taxon>
        <taxon>Pseudomonadati</taxon>
        <taxon>Bacteroidota</taxon>
        <taxon>Flavobacteriia</taxon>
        <taxon>Flavobacteriales</taxon>
        <taxon>Flavobacteriaceae</taxon>
        <taxon>Flavobacterium</taxon>
    </lineage>
</organism>
<dbReference type="OrthoDB" id="9764804at2"/>
<feature type="domain" description="Sortilin N-terminal" evidence="3">
    <location>
        <begin position="156"/>
        <end position="300"/>
    </location>
</feature>
<evidence type="ECO:0000256" key="1">
    <source>
        <dbReference type="ARBA" id="ARBA00022737"/>
    </source>
</evidence>
<dbReference type="InterPro" id="IPR031778">
    <property type="entry name" value="Sortilin_N"/>
</dbReference>
<keyword evidence="2" id="KW-0812">Transmembrane</keyword>
<keyword evidence="1" id="KW-0677">Repeat</keyword>
<dbReference type="SUPFAM" id="SSF110296">
    <property type="entry name" value="Oligoxyloglucan reducing end-specific cellobiohydrolase"/>
    <property type="match status" value="1"/>
</dbReference>
<comment type="caution">
    <text evidence="4">The sequence shown here is derived from an EMBL/GenBank/DDBJ whole genome shotgun (WGS) entry which is preliminary data.</text>
</comment>
<evidence type="ECO:0000313" key="5">
    <source>
        <dbReference type="Proteomes" id="UP000198345"/>
    </source>
</evidence>
<sequence length="378" mass="43760">MKANLTRSRNRKTIKRSGIVVLKTIKIIATVALTIYLISCFYAQDEHWRDIKTIGADKSSGTIGTDYLFNKFKFINTKTGFFLGLYKDENKIGDYTRVNINKNQDAIILRTLDGGYNWQENILGKGEIIDFNKVSNALLALRKSYNGRDAKDIISHLHISKDQGATWEEVSQNKEKPIDEIHFWTSQKGIGICGLIEKGSKFKILYTEDTGKNWREIELSKMYEGMDFAVTSKGVLYYLTKERNSYVKADFSAMESEEIKFTNMDFTPFSVVLDNNDKVYFVVKDKDKRNILYKKMEGNSLKKIDFPFKNQMIYDVQIYDNTIAILADDKCYYRSDDQGATWSKEQIGASYISMVAFYGKEHVWMRTFPEQMILRTPL</sequence>
<dbReference type="EMBL" id="MUGW01000008">
    <property type="protein sequence ID" value="OXA94907.1"/>
    <property type="molecule type" value="Genomic_DNA"/>
</dbReference>
<dbReference type="InterPro" id="IPR002860">
    <property type="entry name" value="BNR_rpt"/>
</dbReference>
<keyword evidence="2" id="KW-1133">Transmembrane helix</keyword>
<evidence type="ECO:0000259" key="3">
    <source>
        <dbReference type="Pfam" id="PF15902"/>
    </source>
</evidence>
<dbReference type="InterPro" id="IPR015943">
    <property type="entry name" value="WD40/YVTN_repeat-like_dom_sf"/>
</dbReference>
<name>A0A226HKU8_9FLAO</name>
<keyword evidence="5" id="KW-1185">Reference proteome</keyword>
<feature type="transmembrane region" description="Helical" evidence="2">
    <location>
        <begin position="20"/>
        <end position="39"/>
    </location>
</feature>
<dbReference type="Gene3D" id="2.130.10.10">
    <property type="entry name" value="YVTN repeat-like/Quinoprotein amine dehydrogenase"/>
    <property type="match status" value="1"/>
</dbReference>
<dbReference type="Pfam" id="PF02012">
    <property type="entry name" value="BNR"/>
    <property type="match status" value="1"/>
</dbReference>
<accession>A0A226HKU8</accession>
<protein>
    <recommendedName>
        <fullName evidence="3">Sortilin N-terminal domain-containing protein</fullName>
    </recommendedName>
</protein>
<keyword evidence="2" id="KW-0472">Membrane</keyword>
<dbReference type="Pfam" id="PF15902">
    <property type="entry name" value="Sortilin-Vps10"/>
    <property type="match status" value="1"/>
</dbReference>
<evidence type="ECO:0000256" key="2">
    <source>
        <dbReference type="SAM" id="Phobius"/>
    </source>
</evidence>